<keyword evidence="8" id="KW-1185">Reference proteome</keyword>
<feature type="transmembrane region" description="Helical" evidence="5">
    <location>
        <begin position="412"/>
        <end position="430"/>
    </location>
</feature>
<feature type="transmembrane region" description="Helical" evidence="5">
    <location>
        <begin position="147"/>
        <end position="168"/>
    </location>
</feature>
<feature type="domain" description="Amino acid permease/ SLC12A" evidence="6">
    <location>
        <begin position="17"/>
        <end position="397"/>
    </location>
</feature>
<feature type="transmembrane region" description="Helical" evidence="5">
    <location>
        <begin position="356"/>
        <end position="376"/>
    </location>
</feature>
<evidence type="ECO:0000256" key="1">
    <source>
        <dbReference type="ARBA" id="ARBA00004141"/>
    </source>
</evidence>
<evidence type="ECO:0000256" key="2">
    <source>
        <dbReference type="ARBA" id="ARBA00022692"/>
    </source>
</evidence>
<evidence type="ECO:0000313" key="7">
    <source>
        <dbReference type="EMBL" id="MBC9130563.1"/>
    </source>
</evidence>
<accession>A0ABR7QX76</accession>
<dbReference type="Pfam" id="PF00324">
    <property type="entry name" value="AA_permease"/>
    <property type="match status" value="1"/>
</dbReference>
<evidence type="ECO:0000256" key="4">
    <source>
        <dbReference type="ARBA" id="ARBA00023136"/>
    </source>
</evidence>
<dbReference type="Proteomes" id="UP000651208">
    <property type="component" value="Unassembled WGS sequence"/>
</dbReference>
<feature type="transmembrane region" description="Helical" evidence="5">
    <location>
        <begin position="225"/>
        <end position="248"/>
    </location>
</feature>
<protein>
    <submittedName>
        <fullName evidence="7">Amino acid permease</fullName>
    </submittedName>
</protein>
<comment type="caution">
    <text evidence="7">The sequence shown here is derived from an EMBL/GenBank/DDBJ whole genome shotgun (WGS) entry which is preliminary data.</text>
</comment>
<dbReference type="PIRSF" id="PIRSF006060">
    <property type="entry name" value="AA_transporter"/>
    <property type="match status" value="1"/>
</dbReference>
<dbReference type="Gene3D" id="1.20.1740.10">
    <property type="entry name" value="Amino acid/polyamine transporter I"/>
    <property type="match status" value="1"/>
</dbReference>
<evidence type="ECO:0000313" key="8">
    <source>
        <dbReference type="Proteomes" id="UP000651208"/>
    </source>
</evidence>
<dbReference type="PANTHER" id="PTHR42770">
    <property type="entry name" value="AMINO ACID TRANSPORTER-RELATED"/>
    <property type="match status" value="1"/>
</dbReference>
<organism evidence="7 8">
    <name type="scientific">Frischella japonica</name>
    <dbReference type="NCBI Taxonomy" id="2741544"/>
    <lineage>
        <taxon>Bacteria</taxon>
        <taxon>Pseudomonadati</taxon>
        <taxon>Pseudomonadota</taxon>
        <taxon>Gammaproteobacteria</taxon>
        <taxon>Orbales</taxon>
        <taxon>Orbaceae</taxon>
        <taxon>Frischella</taxon>
    </lineage>
</organism>
<keyword evidence="3 5" id="KW-1133">Transmembrane helix</keyword>
<feature type="transmembrane region" description="Helical" evidence="5">
    <location>
        <begin position="188"/>
        <end position="213"/>
    </location>
</feature>
<feature type="transmembrane region" description="Helical" evidence="5">
    <location>
        <begin position="120"/>
        <end position="140"/>
    </location>
</feature>
<sequence length="461" mass="51264">MSAIKMKRVLTTPALVAFGLAYMVPLGIFTTYGQVTIFTDGHLPIAYVITLMMILFTALSYCRMANKYPIAGSAYSYVVHTFGNRMGFLIGWTQILDYLFLPILNYLVLGIYLHQAMPSIPAYVFVLTSLILVSTLNYLGIKLINSVNFILIFVQFVFITLFVILAFSNVEHTTDTLLKPLLCTTDDISGLFSGAAVLCLAFLGFDAIATLAEESTNAKTNLPKAILWTVIIAGCIFLIMSYASHLAYPNWHDFENDPDVASLYVVGKVGEISAIGKTIMTNFFLAAYLTGVFASAMTAQTSVSRIFFAMGREGVLPKKIFYRLHKRFHTPHLSIIFVATFSLLSLVLPLDLVVSMISFGALMSFTFVNLCVIKTYINRKAHLTIEILFKYGVLPAIGLLLSLWLWTSLDEMAILIGIIWFLIGLAYLLYMTRMFTRAIPSLSDEEVKALLSDEEAKALII</sequence>
<keyword evidence="2 5" id="KW-0812">Transmembrane</keyword>
<dbReference type="InterPro" id="IPR004841">
    <property type="entry name" value="AA-permease/SLC12A_dom"/>
</dbReference>
<feature type="transmembrane region" description="Helical" evidence="5">
    <location>
        <begin position="283"/>
        <end position="308"/>
    </location>
</feature>
<feature type="transmembrane region" description="Helical" evidence="5">
    <location>
        <begin position="43"/>
        <end position="62"/>
    </location>
</feature>
<feature type="transmembrane region" description="Helical" evidence="5">
    <location>
        <begin position="388"/>
        <end position="406"/>
    </location>
</feature>
<dbReference type="EMBL" id="JABURY010000010">
    <property type="protein sequence ID" value="MBC9130563.1"/>
    <property type="molecule type" value="Genomic_DNA"/>
</dbReference>
<name>A0ABR7QX76_9GAMM</name>
<comment type="subcellular location">
    <subcellularLocation>
        <location evidence="1">Membrane</location>
        <topology evidence="1">Multi-pass membrane protein</topology>
    </subcellularLocation>
</comment>
<proteinExistence type="predicted"/>
<dbReference type="InterPro" id="IPR050367">
    <property type="entry name" value="APC_superfamily"/>
</dbReference>
<feature type="transmembrane region" description="Helical" evidence="5">
    <location>
        <begin position="95"/>
        <end position="114"/>
    </location>
</feature>
<gene>
    <name evidence="7" type="ORF">FcAc13_04485</name>
</gene>
<feature type="transmembrane region" description="Helical" evidence="5">
    <location>
        <begin position="329"/>
        <end position="350"/>
    </location>
</feature>
<evidence type="ECO:0000256" key="5">
    <source>
        <dbReference type="SAM" id="Phobius"/>
    </source>
</evidence>
<dbReference type="RefSeq" id="WP_187755008.1">
    <property type="nucleotide sequence ID" value="NZ_JABURY010000010.1"/>
</dbReference>
<reference evidence="7 8" key="1">
    <citation type="submission" date="2020-06" db="EMBL/GenBank/DDBJ databases">
        <title>Frischella cerana isolated from Apis cerana gut homogenate.</title>
        <authorList>
            <person name="Wolter L.A."/>
            <person name="Suenami S."/>
            <person name="Miyazaki R."/>
        </authorList>
    </citation>
    <scope>NUCLEOTIDE SEQUENCE [LARGE SCALE GENOMIC DNA]</scope>
    <source>
        <strain evidence="7 8">Ac13</strain>
    </source>
</reference>
<keyword evidence="4 5" id="KW-0472">Membrane</keyword>
<evidence type="ECO:0000256" key="3">
    <source>
        <dbReference type="ARBA" id="ARBA00022989"/>
    </source>
</evidence>
<evidence type="ECO:0000259" key="6">
    <source>
        <dbReference type="Pfam" id="PF00324"/>
    </source>
</evidence>
<dbReference type="PANTHER" id="PTHR42770:SF8">
    <property type="entry name" value="PUTRESCINE IMPORTER PUUP"/>
    <property type="match status" value="1"/>
</dbReference>